<dbReference type="AlphaFoldDB" id="A0A7C3YTN8"/>
<organism evidence="1">
    <name type="scientific">candidate division WOR-3 bacterium</name>
    <dbReference type="NCBI Taxonomy" id="2052148"/>
    <lineage>
        <taxon>Bacteria</taxon>
        <taxon>Bacteria division WOR-3</taxon>
    </lineage>
</organism>
<name>A0A7C3YTN8_UNCW3</name>
<proteinExistence type="predicted"/>
<accession>A0A7C3YTN8</accession>
<reference evidence="1" key="1">
    <citation type="journal article" date="2020" name="mSystems">
        <title>Genome- and Community-Level Interaction Insights into Carbon Utilization and Element Cycling Functions of Hydrothermarchaeota in Hydrothermal Sediment.</title>
        <authorList>
            <person name="Zhou Z."/>
            <person name="Liu Y."/>
            <person name="Xu W."/>
            <person name="Pan J."/>
            <person name="Luo Z.H."/>
            <person name="Li M."/>
        </authorList>
    </citation>
    <scope>NUCLEOTIDE SEQUENCE [LARGE SCALE GENOMIC DNA]</scope>
    <source>
        <strain evidence="1">SpSt-906</strain>
    </source>
</reference>
<dbReference type="NCBIfam" id="TIGR04183">
    <property type="entry name" value="Por_Secre_tail"/>
    <property type="match status" value="1"/>
</dbReference>
<dbReference type="CDD" id="cd15482">
    <property type="entry name" value="Sialidase_non-viral"/>
    <property type="match status" value="1"/>
</dbReference>
<gene>
    <name evidence="1" type="ORF">ENX07_07405</name>
</gene>
<evidence type="ECO:0000313" key="1">
    <source>
        <dbReference type="EMBL" id="HGE99874.1"/>
    </source>
</evidence>
<protein>
    <submittedName>
        <fullName evidence="1">T9SS type A sorting domain-containing protein</fullName>
    </submittedName>
</protein>
<comment type="caution">
    <text evidence="1">The sequence shown here is derived from an EMBL/GenBank/DDBJ whole genome shotgun (WGS) entry which is preliminary data.</text>
</comment>
<dbReference type="EMBL" id="DTMQ01000044">
    <property type="protein sequence ID" value="HGE99874.1"/>
    <property type="molecule type" value="Genomic_DNA"/>
</dbReference>
<dbReference type="InterPro" id="IPR036278">
    <property type="entry name" value="Sialidase_sf"/>
</dbReference>
<dbReference type="InterPro" id="IPR026444">
    <property type="entry name" value="Secre_tail"/>
</dbReference>
<sequence>MVICLLSLIFSLRPIPYYDPEGRLPSHFEAFTLSSQPYKEELISRTPSLDRLVLIFVNAELYSEIEPELQTYLSDLNNAGYGTKLIGIIGGRAQNLRQTLQAHQDSGLVGTVMIGNLPVAWWEDSESGEDYPIDLFFSDLTGLFSDNDGDGKFDSHTGSTQPDIWVGRIHPSSLTYDGEVRLVKEYLRRNHLYRTGQLSIPHRGLVYNEVTWYPNDHGMSNLYSDVVIFNDANTTTAYHYKSQLRIGYEFVHLVAHSSPWAHTFFLAGDVPGGGSVFNFEIPALSPHACFYFLNACMCGRYLERDNLGNWYLFGGEGLVVIASTQLMYGINSLSPFYQALAHDSCFGDAFLKWHRSVYTSFRGTGILGDPTLKVNRAIPQVLPIPPVVYHKVPIIDWTEYPVDTVNFVNGNPAIGYSEGRIRIVFDSGRNVRSDNYISSFDGTRFTSPESIAWHEYYDFFSAVATDATGRFWVVWQSFRDYPSYEHFQLFSCYYYQGRWSNVRRVGTLAGYHDIQPDLVLGFGDTLWCAFKSWRAGNGDIWVSYEANGSSWSNPVPLVADSLDQIDPTITVDNENRIWVFWTSSSSGRWWIQGRCRESVWQPIFNLDTSGNNYSPRAITDARGRVWVIWHKWQNNQADVYYSYYDGQSWLPPQPLTALPSDEILADITPAPDGTVWACWQSNQNGQWDIYVSYYREGWSLPQPVTCDPANDYNPVITSDGGGNIWVAWASDRRNYWNIYASVSPLTGVSEEPFLAEAGEPKVKIQNPLSGEIKFSLPGEFALKIYSVNGQEIASLSGRNETIRLKRNLRPGIYLVRILTKNFSQNWKLIVLK</sequence>
<dbReference type="SUPFAM" id="SSF50939">
    <property type="entry name" value="Sialidases"/>
    <property type="match status" value="1"/>
</dbReference>